<dbReference type="GO" id="GO:0008641">
    <property type="term" value="F:ubiquitin-like modifier activating enzyme activity"/>
    <property type="evidence" value="ECO:0007669"/>
    <property type="project" value="InterPro"/>
</dbReference>
<evidence type="ECO:0000313" key="3">
    <source>
        <dbReference type="Proteomes" id="UP000295807"/>
    </source>
</evidence>
<dbReference type="GO" id="GO:0005829">
    <property type="term" value="C:cytosol"/>
    <property type="evidence" value="ECO:0007669"/>
    <property type="project" value="TreeGrafter"/>
</dbReference>
<protein>
    <submittedName>
        <fullName evidence="2">Molybdopterin/thiamine biosynthesis adenylyltransferase</fullName>
    </submittedName>
</protein>
<accession>A0A4R3KXM7</accession>
<keyword evidence="3" id="KW-1185">Reference proteome</keyword>
<keyword evidence="2" id="KW-0548">Nucleotidyltransferase</keyword>
<reference evidence="2 3" key="1">
    <citation type="submission" date="2019-03" db="EMBL/GenBank/DDBJ databases">
        <title>Genomic Encyclopedia of Type Strains, Phase IV (KMG-IV): sequencing the most valuable type-strain genomes for metagenomic binning, comparative biology and taxonomic classification.</title>
        <authorList>
            <person name="Goeker M."/>
        </authorList>
    </citation>
    <scope>NUCLEOTIDE SEQUENCE [LARGE SCALE GENOMIC DNA]</scope>
    <source>
        <strain evidence="2 3">DSM 21100</strain>
    </source>
</reference>
<sequence>MQLTGFGREKQEALSQARVLVVGAGGLSMPVLQYLTAMGVGTLGIIENDRVALSNLHRQVLYETRDAGKPKLYAAIAKLSAQNPDVELVPHAAFLRVENALEIIGSYDLVIDGCDNIGTRYLVNDACVMLGKPFIYGAVFQYEGQLSVCNFRGSATYRCLFPQVPGNAAVPGCNETGVLGILPGIIGSYQAAEALKVICGIGSPLANQLLCIDMLTGGQLQIRCRPDPANLQIRELAASYWQYF</sequence>
<proteinExistence type="predicted"/>
<dbReference type="GO" id="GO:0016779">
    <property type="term" value="F:nucleotidyltransferase activity"/>
    <property type="evidence" value="ECO:0007669"/>
    <property type="project" value="UniProtKB-KW"/>
</dbReference>
<dbReference type="EMBL" id="SMAD01000001">
    <property type="protein sequence ID" value="TCS90161.1"/>
    <property type="molecule type" value="Genomic_DNA"/>
</dbReference>
<feature type="domain" description="THIF-type NAD/FAD binding fold" evidence="1">
    <location>
        <begin position="3"/>
        <end position="223"/>
    </location>
</feature>
<dbReference type="AlphaFoldDB" id="A0A4R3KXM7"/>
<dbReference type="GO" id="GO:0008146">
    <property type="term" value="F:sulfotransferase activity"/>
    <property type="evidence" value="ECO:0007669"/>
    <property type="project" value="TreeGrafter"/>
</dbReference>
<dbReference type="GO" id="GO:0004792">
    <property type="term" value="F:thiosulfate-cyanide sulfurtransferase activity"/>
    <property type="evidence" value="ECO:0007669"/>
    <property type="project" value="TreeGrafter"/>
</dbReference>
<comment type="caution">
    <text evidence="2">The sequence shown here is derived from an EMBL/GenBank/DDBJ whole genome shotgun (WGS) entry which is preliminary data.</text>
</comment>
<dbReference type="PANTHER" id="PTHR10953">
    <property type="entry name" value="UBIQUITIN-ACTIVATING ENZYME E1"/>
    <property type="match status" value="1"/>
</dbReference>
<dbReference type="InterPro" id="IPR000594">
    <property type="entry name" value="ThiF_NAD_FAD-bd"/>
</dbReference>
<dbReference type="Proteomes" id="UP000295807">
    <property type="component" value="Unassembled WGS sequence"/>
</dbReference>
<dbReference type="CDD" id="cd00757">
    <property type="entry name" value="ThiF_MoeB_HesA_family"/>
    <property type="match status" value="1"/>
</dbReference>
<keyword evidence="2" id="KW-0808">Transferase</keyword>
<organism evidence="2 3">
    <name type="scientific">Anseongella ginsenosidimutans</name>
    <dbReference type="NCBI Taxonomy" id="496056"/>
    <lineage>
        <taxon>Bacteria</taxon>
        <taxon>Pseudomonadati</taxon>
        <taxon>Bacteroidota</taxon>
        <taxon>Sphingobacteriia</taxon>
        <taxon>Sphingobacteriales</taxon>
        <taxon>Sphingobacteriaceae</taxon>
        <taxon>Anseongella</taxon>
    </lineage>
</organism>
<dbReference type="SUPFAM" id="SSF69572">
    <property type="entry name" value="Activating enzymes of the ubiquitin-like proteins"/>
    <property type="match status" value="1"/>
</dbReference>
<evidence type="ECO:0000259" key="1">
    <source>
        <dbReference type="Pfam" id="PF00899"/>
    </source>
</evidence>
<dbReference type="InterPro" id="IPR035985">
    <property type="entry name" value="Ubiquitin-activating_enz"/>
</dbReference>
<dbReference type="Pfam" id="PF00899">
    <property type="entry name" value="ThiF"/>
    <property type="match status" value="1"/>
</dbReference>
<gene>
    <name evidence="2" type="ORF">EDD80_101360</name>
</gene>
<dbReference type="PANTHER" id="PTHR10953:SF102">
    <property type="entry name" value="ADENYLYLTRANSFERASE AND SULFURTRANSFERASE MOCS3"/>
    <property type="match status" value="1"/>
</dbReference>
<dbReference type="Gene3D" id="3.40.50.720">
    <property type="entry name" value="NAD(P)-binding Rossmann-like Domain"/>
    <property type="match status" value="1"/>
</dbReference>
<name>A0A4R3KXM7_9SPHI</name>
<dbReference type="InterPro" id="IPR045886">
    <property type="entry name" value="ThiF/MoeB/HesA"/>
</dbReference>
<evidence type="ECO:0000313" key="2">
    <source>
        <dbReference type="EMBL" id="TCS90161.1"/>
    </source>
</evidence>